<dbReference type="PROSITE" id="PS51186">
    <property type="entry name" value="GNAT"/>
    <property type="match status" value="1"/>
</dbReference>
<feature type="domain" description="N-acetyltransferase" evidence="1">
    <location>
        <begin position="10"/>
        <end position="177"/>
    </location>
</feature>
<dbReference type="Proteomes" id="UP000052013">
    <property type="component" value="Unassembled WGS sequence"/>
</dbReference>
<dbReference type="InterPro" id="IPR016181">
    <property type="entry name" value="Acyl_CoA_acyltransferase"/>
</dbReference>
<evidence type="ECO:0000313" key="3">
    <source>
        <dbReference type="Proteomes" id="UP000052013"/>
    </source>
</evidence>
<dbReference type="RefSeq" id="WP_057864122.1">
    <property type="nucleotide sequence ID" value="NZ_AZEY01000028.1"/>
</dbReference>
<dbReference type="SUPFAM" id="SSF55729">
    <property type="entry name" value="Acyl-CoA N-acyltransferases (Nat)"/>
    <property type="match status" value="1"/>
</dbReference>
<dbReference type="PATRIC" id="fig|1423739.3.peg.2621"/>
<dbReference type="Gene3D" id="3.40.630.30">
    <property type="match status" value="1"/>
</dbReference>
<proteinExistence type="predicted"/>
<dbReference type="PANTHER" id="PTHR43441">
    <property type="entry name" value="RIBOSOMAL-PROTEIN-SERINE ACETYLTRANSFERASE"/>
    <property type="match status" value="1"/>
</dbReference>
<dbReference type="PANTHER" id="PTHR43441:SF11">
    <property type="entry name" value="RIBOSOMAL-PROTEIN-SERINE ACETYLTRANSFERASE"/>
    <property type="match status" value="1"/>
</dbReference>
<dbReference type="Pfam" id="PF13302">
    <property type="entry name" value="Acetyltransf_3"/>
    <property type="match status" value="1"/>
</dbReference>
<evidence type="ECO:0000313" key="2">
    <source>
        <dbReference type="EMBL" id="KRL68001.1"/>
    </source>
</evidence>
<protein>
    <submittedName>
        <fullName evidence="2">Acetyltransferase, GNAT family</fullName>
    </submittedName>
</protein>
<dbReference type="AlphaFoldDB" id="A0A0R1SFK0"/>
<accession>A0A0R1SFK0</accession>
<dbReference type="GO" id="GO:0008999">
    <property type="term" value="F:protein-N-terminal-alanine acetyltransferase activity"/>
    <property type="evidence" value="ECO:0007669"/>
    <property type="project" value="TreeGrafter"/>
</dbReference>
<dbReference type="GO" id="GO:0005737">
    <property type="term" value="C:cytoplasm"/>
    <property type="evidence" value="ECO:0007669"/>
    <property type="project" value="TreeGrafter"/>
</dbReference>
<evidence type="ECO:0000259" key="1">
    <source>
        <dbReference type="PROSITE" id="PS51186"/>
    </source>
</evidence>
<gene>
    <name evidence="2" type="ORF">FC85_GL002520</name>
</gene>
<dbReference type="EMBL" id="AZEY01000028">
    <property type="protein sequence ID" value="KRL68001.1"/>
    <property type="molecule type" value="Genomic_DNA"/>
</dbReference>
<dbReference type="GO" id="GO:1990189">
    <property type="term" value="F:protein N-terminal-serine acetyltransferase activity"/>
    <property type="evidence" value="ECO:0007669"/>
    <property type="project" value="TreeGrafter"/>
</dbReference>
<comment type="caution">
    <text evidence="2">The sequence shown here is derived from an EMBL/GenBank/DDBJ whole genome shotgun (WGS) entry which is preliminary data.</text>
</comment>
<reference evidence="2 3" key="1">
    <citation type="journal article" date="2015" name="Genome Announc.">
        <title>Expanding the biotechnology potential of lactobacilli through comparative genomics of 213 strains and associated genera.</title>
        <authorList>
            <person name="Sun Z."/>
            <person name="Harris H.M."/>
            <person name="McCann A."/>
            <person name="Guo C."/>
            <person name="Argimon S."/>
            <person name="Zhang W."/>
            <person name="Yang X."/>
            <person name="Jeffery I.B."/>
            <person name="Cooney J.C."/>
            <person name="Kagawa T.F."/>
            <person name="Liu W."/>
            <person name="Song Y."/>
            <person name="Salvetti E."/>
            <person name="Wrobel A."/>
            <person name="Rasinkangas P."/>
            <person name="Parkhill J."/>
            <person name="Rea M.C."/>
            <person name="O'Sullivan O."/>
            <person name="Ritari J."/>
            <person name="Douillard F.P."/>
            <person name="Paul Ross R."/>
            <person name="Yang R."/>
            <person name="Briner A.E."/>
            <person name="Felis G.E."/>
            <person name="de Vos W.M."/>
            <person name="Barrangou R."/>
            <person name="Klaenhammer T.R."/>
            <person name="Caufield P.W."/>
            <person name="Cui Y."/>
            <person name="Zhang H."/>
            <person name="O'Toole P.W."/>
        </authorList>
    </citation>
    <scope>NUCLEOTIDE SEQUENCE [LARGE SCALE GENOMIC DNA]</scope>
    <source>
        <strain evidence="2 3">DSM 14421</strain>
    </source>
</reference>
<dbReference type="STRING" id="1423739.FC85_GL002520"/>
<dbReference type="InterPro" id="IPR051908">
    <property type="entry name" value="Ribosomal_N-acetyltransferase"/>
</dbReference>
<keyword evidence="2" id="KW-0808">Transferase</keyword>
<organism evidence="2 3">
    <name type="scientific">Lentilactobacillus diolivorans DSM 14421</name>
    <dbReference type="NCBI Taxonomy" id="1423739"/>
    <lineage>
        <taxon>Bacteria</taxon>
        <taxon>Bacillati</taxon>
        <taxon>Bacillota</taxon>
        <taxon>Bacilli</taxon>
        <taxon>Lactobacillales</taxon>
        <taxon>Lactobacillaceae</taxon>
        <taxon>Lentilactobacillus</taxon>
    </lineage>
</organism>
<dbReference type="InterPro" id="IPR000182">
    <property type="entry name" value="GNAT_dom"/>
</dbReference>
<sequence length="177" mass="20540">MFINQINEKIALKLPTQSDAEPLLELIDEDRQYLGKWLPWVKLLVATSDERDFLQDGAEKMAQGNFWFAVILVDGEVAGMLDLHGFNQTHHRCQIGYWLGSRFQGRGVMTICVAALEKIAFEELNMNRLELMADKHNQKSRSVAERRDFYLDGILNQYAFYNGAYRDMALYSKLRQK</sequence>
<dbReference type="CDD" id="cd04301">
    <property type="entry name" value="NAT_SF"/>
    <property type="match status" value="1"/>
</dbReference>
<name>A0A0R1SFK0_9LACO</name>